<evidence type="ECO:0000256" key="3">
    <source>
        <dbReference type="ARBA" id="ARBA00022692"/>
    </source>
</evidence>
<keyword evidence="2" id="KW-1003">Cell membrane</keyword>
<dbReference type="Pfam" id="PF03606">
    <property type="entry name" value="DcuC"/>
    <property type="match status" value="1"/>
</dbReference>
<evidence type="ECO:0000313" key="7">
    <source>
        <dbReference type="Proteomes" id="UP001281447"/>
    </source>
</evidence>
<evidence type="ECO:0000256" key="5">
    <source>
        <dbReference type="ARBA" id="ARBA00023136"/>
    </source>
</evidence>
<keyword evidence="5" id="KW-0472">Membrane</keyword>
<evidence type="ECO:0000256" key="2">
    <source>
        <dbReference type="ARBA" id="ARBA00022475"/>
    </source>
</evidence>
<sequence>MVCLTFFVPFGSGQAVVTMAIWAPLADILGTLSRSH</sequence>
<dbReference type="InterPro" id="IPR018385">
    <property type="entry name" value="C4_dicarb_anaerob_car-like"/>
</dbReference>
<dbReference type="Proteomes" id="UP001281447">
    <property type="component" value="Unassembled WGS sequence"/>
</dbReference>
<evidence type="ECO:0000256" key="1">
    <source>
        <dbReference type="ARBA" id="ARBA00004651"/>
    </source>
</evidence>
<keyword evidence="7" id="KW-1185">Reference proteome</keyword>
<accession>A0ABU5C3B9</accession>
<comment type="subcellular location">
    <subcellularLocation>
        <location evidence="1">Cell membrane</location>
        <topology evidence="1">Multi-pass membrane protein</topology>
    </subcellularLocation>
</comment>
<keyword evidence="3" id="KW-0812">Transmembrane</keyword>
<evidence type="ECO:0000256" key="4">
    <source>
        <dbReference type="ARBA" id="ARBA00022989"/>
    </source>
</evidence>
<evidence type="ECO:0000313" key="6">
    <source>
        <dbReference type="EMBL" id="MDY0393809.1"/>
    </source>
</evidence>
<keyword evidence="4" id="KW-1133">Transmembrane helix</keyword>
<reference evidence="6 7" key="1">
    <citation type="submission" date="2023-10" db="EMBL/GenBank/DDBJ databases">
        <title>Virgibacillus halophilus 5B73C genome.</title>
        <authorList>
            <person name="Miliotis G."/>
            <person name="Sengupta P."/>
            <person name="Hameed A."/>
            <person name="Chuvochina M."/>
            <person name="Mcdonagh F."/>
            <person name="Simpson A.C."/>
            <person name="Singh N.K."/>
            <person name="Rekha P.D."/>
            <person name="Raman K."/>
            <person name="Hugenholtz P."/>
            <person name="Venkateswaran K."/>
        </authorList>
    </citation>
    <scope>NUCLEOTIDE SEQUENCE [LARGE SCALE GENOMIC DNA]</scope>
    <source>
        <strain evidence="6 7">5B73C</strain>
    </source>
</reference>
<protein>
    <submittedName>
        <fullName evidence="6">Uncharacterized protein</fullName>
    </submittedName>
</protein>
<name>A0ABU5C3B9_9BACI</name>
<gene>
    <name evidence="6" type="ORF">RWE15_04250</name>
</gene>
<organism evidence="6 7">
    <name type="scientific">Tigheibacillus halophilus</name>
    <dbReference type="NCBI Taxonomy" id="361280"/>
    <lineage>
        <taxon>Bacteria</taxon>
        <taxon>Bacillati</taxon>
        <taxon>Bacillota</taxon>
        <taxon>Bacilli</taxon>
        <taxon>Bacillales</taxon>
        <taxon>Bacillaceae</taxon>
        <taxon>Tigheibacillus</taxon>
    </lineage>
</organism>
<dbReference type="EMBL" id="JAWDIP010000003">
    <property type="protein sequence ID" value="MDY0393809.1"/>
    <property type="molecule type" value="Genomic_DNA"/>
</dbReference>
<proteinExistence type="predicted"/>
<comment type="caution">
    <text evidence="6">The sequence shown here is derived from an EMBL/GenBank/DDBJ whole genome shotgun (WGS) entry which is preliminary data.</text>
</comment>